<dbReference type="GO" id="GO:0016757">
    <property type="term" value="F:glycosyltransferase activity"/>
    <property type="evidence" value="ECO:0007669"/>
    <property type="project" value="UniProtKB-KW"/>
</dbReference>
<dbReference type="Pfam" id="PF13641">
    <property type="entry name" value="Glyco_tranf_2_3"/>
    <property type="match status" value="1"/>
</dbReference>
<gene>
    <name evidence="5" type="ORF">E5334_06780</name>
</gene>
<keyword evidence="2" id="KW-0328">Glycosyltransferase</keyword>
<organism evidence="5 6">
    <name type="scientific">Muricaecibacterium torontonense</name>
    <dbReference type="NCBI Taxonomy" id="3032871"/>
    <lineage>
        <taxon>Bacteria</taxon>
        <taxon>Bacillati</taxon>
        <taxon>Actinomycetota</taxon>
        <taxon>Coriobacteriia</taxon>
        <taxon>Coriobacteriales</taxon>
        <taxon>Atopobiaceae</taxon>
        <taxon>Muricaecibacterium</taxon>
    </lineage>
</organism>
<feature type="transmembrane region" description="Helical" evidence="4">
    <location>
        <begin position="309"/>
        <end position="329"/>
    </location>
</feature>
<dbReference type="PANTHER" id="PTHR43630">
    <property type="entry name" value="POLY-BETA-1,6-N-ACETYL-D-GLUCOSAMINE SYNTHASE"/>
    <property type="match status" value="1"/>
</dbReference>
<comment type="similarity">
    <text evidence="1">Belongs to the glycosyltransferase 2 family.</text>
</comment>
<keyword evidence="3" id="KW-0808">Transferase</keyword>
<sequence>MDFARIGFTPIVIFNFVTLVFFSVAFFYQIIYFFVGLKQGEVKLPDAKKNHRFAFMIAAHNEEVVIGQLVKSIQDQNYPSELIDIYVVADACTDETARVAREAGAFVYERNDLARRGKSWALDLGFNNVLDEKGEDYYDAFIIFDADNLLSRDYVHIMNKVVDMGYLAATSYRNSKNFDSSWISSAYGIWFIREARFLNNARMICGVSCAISGSGWMVSNKIIRSMRGWAFHTLTEDIQFSTFCAANGIRIGYAPAEFYDEQPVTFAASWTQRLRWSKGFYQVFFSYCKELLHGIGIGRFSSYDMFMTVAPATILTVLSVMINGTYLIAGSLSHGFLATDVEISMCLGSIAMAFISAYFTFFVAVLLTTIFERSHIHSTKRWRIIANIFTFPLFMLTYIPINLVALFKKVEWVPTKHEFAMSVDQITSE</sequence>
<dbReference type="AlphaFoldDB" id="A0A4S2EZA2"/>
<feature type="transmembrane region" description="Helical" evidence="4">
    <location>
        <begin position="12"/>
        <end position="35"/>
    </location>
</feature>
<protein>
    <submittedName>
        <fullName evidence="5">Glycosyltransferase</fullName>
    </submittedName>
</protein>
<dbReference type="RefSeq" id="WP_136012838.1">
    <property type="nucleotide sequence ID" value="NZ_SRYE01000004.1"/>
</dbReference>
<dbReference type="Proteomes" id="UP000310263">
    <property type="component" value="Unassembled WGS sequence"/>
</dbReference>
<dbReference type="Gene3D" id="3.90.550.10">
    <property type="entry name" value="Spore Coat Polysaccharide Biosynthesis Protein SpsA, Chain A"/>
    <property type="match status" value="1"/>
</dbReference>
<dbReference type="OrthoDB" id="9797391at2"/>
<dbReference type="SUPFAM" id="SSF53448">
    <property type="entry name" value="Nucleotide-diphospho-sugar transferases"/>
    <property type="match status" value="1"/>
</dbReference>
<keyword evidence="4" id="KW-0812">Transmembrane</keyword>
<keyword evidence="4" id="KW-1133">Transmembrane helix</keyword>
<evidence type="ECO:0000256" key="3">
    <source>
        <dbReference type="ARBA" id="ARBA00022679"/>
    </source>
</evidence>
<evidence type="ECO:0000256" key="1">
    <source>
        <dbReference type="ARBA" id="ARBA00006739"/>
    </source>
</evidence>
<feature type="transmembrane region" description="Helical" evidence="4">
    <location>
        <begin position="384"/>
        <end position="407"/>
    </location>
</feature>
<dbReference type="PANTHER" id="PTHR43630:SF1">
    <property type="entry name" value="POLY-BETA-1,6-N-ACETYL-D-GLUCOSAMINE SYNTHASE"/>
    <property type="match status" value="1"/>
</dbReference>
<evidence type="ECO:0000313" key="5">
    <source>
        <dbReference type="EMBL" id="TGY61705.1"/>
    </source>
</evidence>
<dbReference type="EMBL" id="SRYE01000004">
    <property type="protein sequence ID" value="TGY61705.1"/>
    <property type="molecule type" value="Genomic_DNA"/>
</dbReference>
<evidence type="ECO:0000256" key="4">
    <source>
        <dbReference type="SAM" id="Phobius"/>
    </source>
</evidence>
<comment type="caution">
    <text evidence="5">The sequence shown here is derived from an EMBL/GenBank/DDBJ whole genome shotgun (WGS) entry which is preliminary data.</text>
</comment>
<keyword evidence="6" id="KW-1185">Reference proteome</keyword>
<feature type="transmembrane region" description="Helical" evidence="4">
    <location>
        <begin position="349"/>
        <end position="372"/>
    </location>
</feature>
<reference evidence="5 6" key="1">
    <citation type="submission" date="2019-04" db="EMBL/GenBank/DDBJ databases">
        <title>Microbes associate with the intestines of laboratory mice.</title>
        <authorList>
            <person name="Navarre W."/>
            <person name="Wong E."/>
            <person name="Huang K."/>
            <person name="Tropini C."/>
            <person name="Ng K."/>
            <person name="Yu B."/>
        </authorList>
    </citation>
    <scope>NUCLEOTIDE SEQUENCE [LARGE SCALE GENOMIC DNA]</scope>
    <source>
        <strain evidence="5 6">NM07_P-09</strain>
    </source>
</reference>
<evidence type="ECO:0000313" key="6">
    <source>
        <dbReference type="Proteomes" id="UP000310263"/>
    </source>
</evidence>
<dbReference type="CDD" id="cd06438">
    <property type="entry name" value="EpsO_like"/>
    <property type="match status" value="1"/>
</dbReference>
<evidence type="ECO:0000256" key="2">
    <source>
        <dbReference type="ARBA" id="ARBA00022676"/>
    </source>
</evidence>
<dbReference type="InterPro" id="IPR029044">
    <property type="entry name" value="Nucleotide-diphossugar_trans"/>
</dbReference>
<proteinExistence type="inferred from homology"/>
<keyword evidence="4" id="KW-0472">Membrane</keyword>
<accession>A0A4S2EZA2</accession>
<name>A0A4S2EZA2_9ACTN</name>